<evidence type="ECO:0000313" key="2">
    <source>
        <dbReference type="EMBL" id="DAD80826.1"/>
    </source>
</evidence>
<dbReference type="EMBL" id="BK014888">
    <property type="protein sequence ID" value="DAD80826.1"/>
    <property type="molecule type" value="Genomic_DNA"/>
</dbReference>
<sequence>MKVFAKSRQSKQRRNLGKSEEAISTGFDARGQGKATYILRYRFSRATNP</sequence>
<feature type="region of interest" description="Disordered" evidence="1">
    <location>
        <begin position="1"/>
        <end position="27"/>
    </location>
</feature>
<proteinExistence type="predicted"/>
<protein>
    <submittedName>
        <fullName evidence="2">Uncharacterized protein</fullName>
    </submittedName>
</protein>
<accession>A0A8S5MF38</accession>
<reference evidence="2" key="1">
    <citation type="journal article" date="2021" name="Proc. Natl. Acad. Sci. U.S.A.">
        <title>A Catalog of Tens of Thousands of Viruses from Human Metagenomes Reveals Hidden Associations with Chronic Diseases.</title>
        <authorList>
            <person name="Tisza M.J."/>
            <person name="Buck C.B."/>
        </authorList>
    </citation>
    <scope>NUCLEOTIDE SEQUENCE</scope>
    <source>
        <strain evidence="2">CtWuM9</strain>
    </source>
</reference>
<organism evidence="2">
    <name type="scientific">Siphoviridae sp. ctWuM9</name>
    <dbReference type="NCBI Taxonomy" id="2826364"/>
    <lineage>
        <taxon>Viruses</taxon>
        <taxon>Duplodnaviria</taxon>
        <taxon>Heunggongvirae</taxon>
        <taxon>Uroviricota</taxon>
        <taxon>Caudoviricetes</taxon>
    </lineage>
</organism>
<evidence type="ECO:0000256" key="1">
    <source>
        <dbReference type="SAM" id="MobiDB-lite"/>
    </source>
</evidence>
<name>A0A8S5MF38_9CAUD</name>